<dbReference type="EMBL" id="QDFT01000007">
    <property type="protein sequence ID" value="PVE77701.1"/>
    <property type="molecule type" value="Genomic_DNA"/>
</dbReference>
<evidence type="ECO:0000313" key="4">
    <source>
        <dbReference type="Proteomes" id="UP000244649"/>
    </source>
</evidence>
<evidence type="ECO:0000313" key="3">
    <source>
        <dbReference type="EMBL" id="PVE77701.1"/>
    </source>
</evidence>
<organism evidence="3 4">
    <name type="scientific">Microbacterium testaceum</name>
    <name type="common">Aureobacterium testaceum</name>
    <name type="synonym">Brevibacterium testaceum</name>
    <dbReference type="NCBI Taxonomy" id="2033"/>
    <lineage>
        <taxon>Bacteria</taxon>
        <taxon>Bacillati</taxon>
        <taxon>Actinomycetota</taxon>
        <taxon>Actinomycetes</taxon>
        <taxon>Micrococcales</taxon>
        <taxon>Microbacteriaceae</taxon>
        <taxon>Microbacterium</taxon>
    </lineage>
</organism>
<dbReference type="AlphaFoldDB" id="A0A2T7WT05"/>
<feature type="chain" id="PRO_5039143100" evidence="2">
    <location>
        <begin position="21"/>
        <end position="142"/>
    </location>
</feature>
<dbReference type="PROSITE" id="PS51257">
    <property type="entry name" value="PROKAR_LIPOPROTEIN"/>
    <property type="match status" value="1"/>
</dbReference>
<sequence length="142" mass="14169">MKRALLLPVVVAVTATLALAGCAPEATSTPSGDGTAAVAPSPTESPMEGALPPTFVAPDELEGTDVKVLLGTALVLTVPDASEAEWTGTTADVAIAEFSPGGPSEGAVFRPGFLVREVGTTAATLTGADGRTISFTITVVPY</sequence>
<proteinExistence type="predicted"/>
<reference evidence="3 4" key="1">
    <citation type="submission" date="2018-04" db="EMBL/GenBank/DDBJ databases">
        <authorList>
            <person name="Go L.Y."/>
            <person name="Mitchell J.A."/>
        </authorList>
    </citation>
    <scope>NUCLEOTIDE SEQUENCE [LARGE SCALE GENOMIC DNA]</scope>
    <source>
        <strain evidence="3 4">TPD7010</strain>
    </source>
</reference>
<feature type="signal peptide" evidence="2">
    <location>
        <begin position="1"/>
        <end position="20"/>
    </location>
</feature>
<evidence type="ECO:0000256" key="2">
    <source>
        <dbReference type="SAM" id="SignalP"/>
    </source>
</evidence>
<dbReference type="Proteomes" id="UP000244649">
    <property type="component" value="Unassembled WGS sequence"/>
</dbReference>
<dbReference type="RefSeq" id="WP_116536835.1">
    <property type="nucleotide sequence ID" value="NZ_QDFT01000007.1"/>
</dbReference>
<keyword evidence="2" id="KW-0732">Signal</keyword>
<accession>A0A2T7WT05</accession>
<protein>
    <submittedName>
        <fullName evidence="3">Uncharacterized protein</fullName>
    </submittedName>
</protein>
<name>A0A2T7WT05_MICTE</name>
<comment type="caution">
    <text evidence="3">The sequence shown here is derived from an EMBL/GenBank/DDBJ whole genome shotgun (WGS) entry which is preliminary data.</text>
</comment>
<gene>
    <name evidence="3" type="ORF">DC432_04330</name>
</gene>
<feature type="region of interest" description="Disordered" evidence="1">
    <location>
        <begin position="24"/>
        <end position="52"/>
    </location>
</feature>
<evidence type="ECO:0000256" key="1">
    <source>
        <dbReference type="SAM" id="MobiDB-lite"/>
    </source>
</evidence>